<protein>
    <recommendedName>
        <fullName evidence="3">Lipoprotein</fullName>
    </recommendedName>
</protein>
<accession>A0AAJ0VNQ8</accession>
<comment type="caution">
    <text evidence="1">The sequence shown here is derived from an EMBL/GenBank/DDBJ whole genome shotgun (WGS) entry which is preliminary data.</text>
</comment>
<dbReference type="EMBL" id="LRDT01000032">
    <property type="protein sequence ID" value="KZA15082.1"/>
    <property type="molecule type" value="Genomic_DNA"/>
</dbReference>
<name>A0AAJ0VNQ8_ACIBA</name>
<evidence type="ECO:0000313" key="2">
    <source>
        <dbReference type="Proteomes" id="UP000076296"/>
    </source>
</evidence>
<evidence type="ECO:0000313" key="1">
    <source>
        <dbReference type="EMBL" id="KZA15082.1"/>
    </source>
</evidence>
<gene>
    <name evidence="1" type="ORF">LV35_02449</name>
</gene>
<dbReference type="AlphaFoldDB" id="A0AAJ0VNQ8"/>
<organism evidence="1 2">
    <name type="scientific">Acinetobacter baumannii</name>
    <dbReference type="NCBI Taxonomy" id="470"/>
    <lineage>
        <taxon>Bacteria</taxon>
        <taxon>Pseudomonadati</taxon>
        <taxon>Pseudomonadota</taxon>
        <taxon>Gammaproteobacteria</taxon>
        <taxon>Moraxellales</taxon>
        <taxon>Moraxellaceae</taxon>
        <taxon>Acinetobacter</taxon>
        <taxon>Acinetobacter calcoaceticus/baumannii complex</taxon>
    </lineage>
</organism>
<sequence length="306" mass="35137">MVNRLSGGKMKNTSVSSTMLIVLSILGCSSNTSIAKGINKIDVKDCSIDYDEVDFCSKERLKDYNNILKNKVSNFDKNKFLMNFKEKNYLYFAVIDLEKLKVFTFPASLSVMSNIKPIEFSSDSNSFCLNGNFNQYQNSYRAVKTCYTYNNGSFDFKSRVELDKDINNSNNVIKKLNLPISSDFFSKCREKNSAKKCTQLENSNNRAYSFSELEKISPDFINVLNDTKVDSLNVNTFRFLPQFKDSFYAIAEKYIDTDESSSSEFYLKKIKPDLKVEKIGDYYSIDSSGVISYRDKNSKILKKNLR</sequence>
<dbReference type="Proteomes" id="UP000076296">
    <property type="component" value="Unassembled WGS sequence"/>
</dbReference>
<reference evidence="1 2" key="1">
    <citation type="submission" date="2016-01" db="EMBL/GenBank/DDBJ databases">
        <title>Draft sequences of Acinetobacter baumannii isolates from wounded military personnel.</title>
        <authorList>
            <person name="Arivett B.A."/>
            <person name="Fiester S.E."/>
            <person name="Ream D.C."/>
            <person name="Actis L.A."/>
        </authorList>
    </citation>
    <scope>NUCLEOTIDE SEQUENCE [LARGE SCALE GENOMIC DNA]</scope>
    <source>
        <strain evidence="1 2">AB2828</strain>
    </source>
</reference>
<dbReference type="PROSITE" id="PS51257">
    <property type="entry name" value="PROKAR_LIPOPROTEIN"/>
    <property type="match status" value="1"/>
</dbReference>
<evidence type="ECO:0008006" key="3">
    <source>
        <dbReference type="Google" id="ProtNLM"/>
    </source>
</evidence>
<proteinExistence type="predicted"/>